<accession>A0A0F9JB74</accession>
<sequence length="167" mass="18487">LEREQQPSELVPDFGTIPTPVGPVTTEMARTITDIGANIFNVLPTAAIRNFLRRTATKHSPEVVRKLLTQFSSAHRPVYAGATTVLPKSRRLARGGAHQLTEPNPAFYPGGSTIIPKSRRLTGGTEEAPLNTFYEYGEGIRESIKKMSKVDVQQLRLQKKLMSKAFK</sequence>
<feature type="non-terminal residue" evidence="2">
    <location>
        <position position="1"/>
    </location>
</feature>
<evidence type="ECO:0000256" key="1">
    <source>
        <dbReference type="SAM" id="MobiDB-lite"/>
    </source>
</evidence>
<evidence type="ECO:0000313" key="2">
    <source>
        <dbReference type="EMBL" id="KKM66778.1"/>
    </source>
</evidence>
<protein>
    <submittedName>
        <fullName evidence="2">Uncharacterized protein</fullName>
    </submittedName>
</protein>
<name>A0A0F9JB74_9ZZZZ</name>
<dbReference type="EMBL" id="LAZR01010465">
    <property type="protein sequence ID" value="KKM66778.1"/>
    <property type="molecule type" value="Genomic_DNA"/>
</dbReference>
<organism evidence="2">
    <name type="scientific">marine sediment metagenome</name>
    <dbReference type="NCBI Taxonomy" id="412755"/>
    <lineage>
        <taxon>unclassified sequences</taxon>
        <taxon>metagenomes</taxon>
        <taxon>ecological metagenomes</taxon>
    </lineage>
</organism>
<feature type="region of interest" description="Disordered" evidence="1">
    <location>
        <begin position="1"/>
        <end position="21"/>
    </location>
</feature>
<dbReference type="AlphaFoldDB" id="A0A0F9JB74"/>
<comment type="caution">
    <text evidence="2">The sequence shown here is derived from an EMBL/GenBank/DDBJ whole genome shotgun (WGS) entry which is preliminary data.</text>
</comment>
<reference evidence="2" key="1">
    <citation type="journal article" date="2015" name="Nature">
        <title>Complex archaea that bridge the gap between prokaryotes and eukaryotes.</title>
        <authorList>
            <person name="Spang A."/>
            <person name="Saw J.H."/>
            <person name="Jorgensen S.L."/>
            <person name="Zaremba-Niedzwiedzka K."/>
            <person name="Martijn J."/>
            <person name="Lind A.E."/>
            <person name="van Eijk R."/>
            <person name="Schleper C."/>
            <person name="Guy L."/>
            <person name="Ettema T.J."/>
        </authorList>
    </citation>
    <scope>NUCLEOTIDE SEQUENCE</scope>
</reference>
<gene>
    <name evidence="2" type="ORF">LCGC14_1477750</name>
</gene>
<proteinExistence type="predicted"/>